<protein>
    <submittedName>
        <fullName evidence="3">Uncharacterized protein</fullName>
    </submittedName>
</protein>
<dbReference type="SMART" id="SM00150">
    <property type="entry name" value="SPEC"/>
    <property type="match status" value="2"/>
</dbReference>
<dbReference type="AlphaFoldDB" id="A0A2T7PZ50"/>
<name>A0A2T7PZ50_POMCA</name>
<reference evidence="3 4" key="1">
    <citation type="submission" date="2018-04" db="EMBL/GenBank/DDBJ databases">
        <title>The genome of golden apple snail Pomacea canaliculata provides insight into stress tolerance and invasive adaptation.</title>
        <authorList>
            <person name="Liu C."/>
            <person name="Liu B."/>
            <person name="Ren Y."/>
            <person name="Zhang Y."/>
            <person name="Wang H."/>
            <person name="Li S."/>
            <person name="Jiang F."/>
            <person name="Yin L."/>
            <person name="Zhang G."/>
            <person name="Qian W."/>
            <person name="Fan W."/>
        </authorList>
    </citation>
    <scope>NUCLEOTIDE SEQUENCE [LARGE SCALE GENOMIC DNA]</scope>
    <source>
        <strain evidence="3">SZHN2017</strain>
        <tissue evidence="3">Muscle</tissue>
    </source>
</reference>
<proteinExistence type="predicted"/>
<accession>A0A2T7PZ50</accession>
<evidence type="ECO:0000313" key="4">
    <source>
        <dbReference type="Proteomes" id="UP000245119"/>
    </source>
</evidence>
<evidence type="ECO:0000313" key="3">
    <source>
        <dbReference type="EMBL" id="PVD38688.1"/>
    </source>
</evidence>
<dbReference type="Proteomes" id="UP000245119">
    <property type="component" value="Linkage Group LG1"/>
</dbReference>
<dbReference type="SUPFAM" id="SSF46966">
    <property type="entry name" value="Spectrin repeat"/>
    <property type="match status" value="3"/>
</dbReference>
<dbReference type="Gene3D" id="1.20.58.60">
    <property type="match status" value="2"/>
</dbReference>
<dbReference type="EMBL" id="PZQS01000001">
    <property type="protein sequence ID" value="PVD38688.1"/>
    <property type="molecule type" value="Genomic_DNA"/>
</dbReference>
<feature type="coiled-coil region" evidence="1">
    <location>
        <begin position="378"/>
        <end position="412"/>
    </location>
</feature>
<dbReference type="InterPro" id="IPR018159">
    <property type="entry name" value="Spectrin/alpha-actinin"/>
</dbReference>
<dbReference type="InterPro" id="IPR035915">
    <property type="entry name" value="Plakin_repeat_sf"/>
</dbReference>
<sequence length="628" mass="70067">MVNVQEGVILGLLDMPSVSYCDAETGKVVPLQAAVKKDNVEAQAALAILHACSKLSLQDALQAGKLDPRTGQALHPETGQPLDVATARRQGLWNPHLVFCVDETSGVTSLGTLMDQGRFDPLLGKIRRPSGELLSLEEAIARGVLTPVIQPEQLLDTTPSLTELIDLGKVNPSSTTFVGPNDYRMSLPDALANGFLTLSSKVKQDPDTGDIYLAQDDDVVRALVDVKENTDWLADVERAMARQARPSQRLQRLKEQIDETQGVRREVSQKEGEVASIQQAEELIAAGGQHKSDTSQQLQKLKYNAADLKLRFGNALNEAESRENKMVRINEGLEEFYFRLDETDQWLDSAIEHTQDLQASHSSLEEQLVVFKDFVEEVKTKEEDMTKLTKTADEFKEQSQEFERDVEAYRTRLQILPTIREEAEIGILDEELESIEAKYKDVSLAKVTSHELGKIPGKDKQDLEAVRTIKSELIGHERRLKELTTAGERLMEGLKEAGLTWLLDDVHSVMEDRAEQHSALLQQIGAREEQLDLSLSHQHNAATRLDAVLDMVQRAEHQLKSVGAISLDKERLADQLQEQRLMNADISSNKAAGATSWRDRRSIWRDPQTGASQREAGRRATLRGVQDT</sequence>
<feature type="region of interest" description="Disordered" evidence="2">
    <location>
        <begin position="588"/>
        <end position="628"/>
    </location>
</feature>
<dbReference type="STRING" id="400727.A0A2T7PZ50"/>
<gene>
    <name evidence="3" type="ORF">C0Q70_01308</name>
</gene>
<evidence type="ECO:0000256" key="1">
    <source>
        <dbReference type="SAM" id="Coils"/>
    </source>
</evidence>
<dbReference type="SUPFAM" id="SSF75399">
    <property type="entry name" value="Plakin repeat"/>
    <property type="match status" value="1"/>
</dbReference>
<comment type="caution">
    <text evidence="3">The sequence shown here is derived from an EMBL/GenBank/DDBJ whole genome shotgun (WGS) entry which is preliminary data.</text>
</comment>
<organism evidence="3 4">
    <name type="scientific">Pomacea canaliculata</name>
    <name type="common">Golden apple snail</name>
    <dbReference type="NCBI Taxonomy" id="400727"/>
    <lineage>
        <taxon>Eukaryota</taxon>
        <taxon>Metazoa</taxon>
        <taxon>Spiralia</taxon>
        <taxon>Lophotrochozoa</taxon>
        <taxon>Mollusca</taxon>
        <taxon>Gastropoda</taxon>
        <taxon>Caenogastropoda</taxon>
        <taxon>Architaenioglossa</taxon>
        <taxon>Ampullarioidea</taxon>
        <taxon>Ampullariidae</taxon>
        <taxon>Pomacea</taxon>
    </lineage>
</organism>
<keyword evidence="4" id="KW-1185">Reference proteome</keyword>
<dbReference type="Gene3D" id="3.90.1290.10">
    <property type="entry name" value="Plakin repeat"/>
    <property type="match status" value="1"/>
</dbReference>
<keyword evidence="1" id="KW-0175">Coiled coil</keyword>
<evidence type="ECO:0000256" key="2">
    <source>
        <dbReference type="SAM" id="MobiDB-lite"/>
    </source>
</evidence>
<dbReference type="OrthoDB" id="2250192at2759"/>